<sequence length="403" mass="43817">MAVTIEEVRALALTLPRTHEALVRDRVKFRVGRIVYVALSPDETVMGFSYPKEERAALVASQPEKFAMPAPRDERFNWVRVRLFAIDAEELREIVTEAWRMVVPARVATEHLRATSAPEAEAPTTETPPVVAPATETPPVVAPATETPPVVAPATEPLVVEAPITEPLVVEAPTTEPLVVEAPTTEPPVVDVPTFADLRATAQVFNGFTGVDRSWLALRERTHPGLDPARVDHRDALLRWLNSWGCRIRYPRAGEPAPFDTGLAGWWATWSDTLPRGTLAGLDDVAVAAFGRAYGDLVTLPVTTGRSVRSLGPTAAAKALYALRPEAIMAWDAAIAERLHGTRDAAAFTRHLILGRDWARAVLAETGATEAALPGLVGRPDVPLSKILDEFLYVRLSMRSSAP</sequence>
<evidence type="ECO:0000313" key="2">
    <source>
        <dbReference type="Proteomes" id="UP001551329"/>
    </source>
</evidence>
<dbReference type="RefSeq" id="WP_360018861.1">
    <property type="nucleotide sequence ID" value="NZ_JBEZAE010000002.1"/>
</dbReference>
<dbReference type="Proteomes" id="UP001551329">
    <property type="component" value="Unassembled WGS sequence"/>
</dbReference>
<keyword evidence="1" id="KW-0238">DNA-binding</keyword>
<dbReference type="Gene3D" id="3.90.1150.30">
    <property type="match status" value="1"/>
</dbReference>
<dbReference type="EMBL" id="JBEZAE010000002">
    <property type="protein sequence ID" value="MEU7069472.1"/>
    <property type="molecule type" value="Genomic_DNA"/>
</dbReference>
<dbReference type="SUPFAM" id="SSF142906">
    <property type="entry name" value="YjbR-like"/>
    <property type="match status" value="1"/>
</dbReference>
<reference evidence="1 2" key="1">
    <citation type="submission" date="2024-06" db="EMBL/GenBank/DDBJ databases">
        <title>The Natural Products Discovery Center: Release of the First 8490 Sequenced Strains for Exploring Actinobacteria Biosynthetic Diversity.</title>
        <authorList>
            <person name="Kalkreuter E."/>
            <person name="Kautsar S.A."/>
            <person name="Yang D."/>
            <person name="Bader C.D."/>
            <person name="Teijaro C.N."/>
            <person name="Fluegel L."/>
            <person name="Davis C.M."/>
            <person name="Simpson J.R."/>
            <person name="Lauterbach L."/>
            <person name="Steele A.D."/>
            <person name="Gui C."/>
            <person name="Meng S."/>
            <person name="Li G."/>
            <person name="Viehrig K."/>
            <person name="Ye F."/>
            <person name="Su P."/>
            <person name="Kiefer A.F."/>
            <person name="Nichols A."/>
            <person name="Cepeda A.J."/>
            <person name="Yan W."/>
            <person name="Fan B."/>
            <person name="Jiang Y."/>
            <person name="Adhikari A."/>
            <person name="Zheng C.-J."/>
            <person name="Schuster L."/>
            <person name="Cowan T.M."/>
            <person name="Smanski M.J."/>
            <person name="Chevrette M.G."/>
            <person name="De Carvalho L.P.S."/>
            <person name="Shen B."/>
        </authorList>
    </citation>
    <scope>NUCLEOTIDE SEQUENCE [LARGE SCALE GENOMIC DNA]</scope>
    <source>
        <strain evidence="1 2">NPDC045974</strain>
    </source>
</reference>
<keyword evidence="2" id="KW-1185">Reference proteome</keyword>
<organism evidence="1 2">
    <name type="scientific">Streptomyces narbonensis</name>
    <dbReference type="NCBI Taxonomy" id="67333"/>
    <lineage>
        <taxon>Bacteria</taxon>
        <taxon>Bacillati</taxon>
        <taxon>Actinomycetota</taxon>
        <taxon>Actinomycetes</taxon>
        <taxon>Kitasatosporales</taxon>
        <taxon>Streptomycetaceae</taxon>
        <taxon>Streptomyces</taxon>
    </lineage>
</organism>
<name>A0ABV3C3W9_9ACTN</name>
<dbReference type="GO" id="GO:0003677">
    <property type="term" value="F:DNA binding"/>
    <property type="evidence" value="ECO:0007669"/>
    <property type="project" value="UniProtKB-KW"/>
</dbReference>
<dbReference type="Pfam" id="PF04237">
    <property type="entry name" value="YjbR"/>
    <property type="match status" value="1"/>
</dbReference>
<dbReference type="InterPro" id="IPR038056">
    <property type="entry name" value="YjbR-like_sf"/>
</dbReference>
<proteinExistence type="predicted"/>
<accession>A0ABV3C3W9</accession>
<protein>
    <submittedName>
        <fullName evidence="1">MmcQ/YjbR family DNA-binding protein</fullName>
    </submittedName>
</protein>
<evidence type="ECO:0000313" key="1">
    <source>
        <dbReference type="EMBL" id="MEU7069472.1"/>
    </source>
</evidence>
<dbReference type="InterPro" id="IPR058532">
    <property type="entry name" value="YjbR/MT2646/Rv2570-like"/>
</dbReference>
<gene>
    <name evidence="1" type="ORF">AB0A88_04865</name>
</gene>
<comment type="caution">
    <text evidence="1">The sequence shown here is derived from an EMBL/GenBank/DDBJ whole genome shotgun (WGS) entry which is preliminary data.</text>
</comment>